<dbReference type="Proteomes" id="UP000319557">
    <property type="component" value="Chromosome"/>
</dbReference>
<comment type="pathway">
    <text evidence="1">Cofactor biosynthesis; tetrahydrofolate biosynthesis; 5,6,7,8-tetrahydrofolate from 7,8-dihydrofolate: step 1/1.</text>
</comment>
<dbReference type="EC" id="1.5.1.3" evidence="3"/>
<evidence type="ECO:0000256" key="7">
    <source>
        <dbReference type="ARBA" id="ARBA00025067"/>
    </source>
</evidence>
<protein>
    <recommendedName>
        <fullName evidence="3">dihydrofolate reductase</fullName>
        <ecNumber evidence="3">1.5.1.3</ecNumber>
    </recommendedName>
</protein>
<dbReference type="UniPathway" id="UPA00077">
    <property type="reaction ID" value="UER00158"/>
</dbReference>
<reference evidence="9 10" key="1">
    <citation type="submission" date="2019-02" db="EMBL/GenBank/DDBJ databases">
        <title>Deep-cultivation of Planctomycetes and their phenomic and genomic characterization uncovers novel biology.</title>
        <authorList>
            <person name="Wiegand S."/>
            <person name="Jogler M."/>
            <person name="Boedeker C."/>
            <person name="Pinto D."/>
            <person name="Vollmers J."/>
            <person name="Rivas-Marin E."/>
            <person name="Kohn T."/>
            <person name="Peeters S.H."/>
            <person name="Heuer A."/>
            <person name="Rast P."/>
            <person name="Oberbeckmann S."/>
            <person name="Bunk B."/>
            <person name="Jeske O."/>
            <person name="Meyerdierks A."/>
            <person name="Storesund J.E."/>
            <person name="Kallscheuer N."/>
            <person name="Luecker S."/>
            <person name="Lage O.M."/>
            <person name="Pohl T."/>
            <person name="Merkel B.J."/>
            <person name="Hornburger P."/>
            <person name="Mueller R.-W."/>
            <person name="Bruemmer F."/>
            <person name="Labrenz M."/>
            <person name="Spormann A.M."/>
            <person name="Op den Camp H."/>
            <person name="Overmann J."/>
            <person name="Amann R."/>
            <person name="Jetten M.S.M."/>
            <person name="Mascher T."/>
            <person name="Medema M.H."/>
            <person name="Devos D.P."/>
            <person name="Kaster A.-K."/>
            <person name="Ovreas L."/>
            <person name="Rohde M."/>
            <person name="Galperin M.Y."/>
            <person name="Jogler C."/>
        </authorList>
    </citation>
    <scope>NUCLEOTIDE SEQUENCE [LARGE SCALE GENOMIC DNA]</scope>
    <source>
        <strain evidence="9 10">EC9</strain>
    </source>
</reference>
<dbReference type="PANTHER" id="PTHR48069:SF3">
    <property type="entry name" value="DIHYDROFOLATE REDUCTASE"/>
    <property type="match status" value="1"/>
</dbReference>
<dbReference type="InterPro" id="IPR001796">
    <property type="entry name" value="DHFR_dom"/>
</dbReference>
<dbReference type="GO" id="GO:0050661">
    <property type="term" value="F:NADP binding"/>
    <property type="evidence" value="ECO:0007669"/>
    <property type="project" value="InterPro"/>
</dbReference>
<dbReference type="GO" id="GO:0004146">
    <property type="term" value="F:dihydrofolate reductase activity"/>
    <property type="evidence" value="ECO:0007669"/>
    <property type="project" value="UniProtKB-EC"/>
</dbReference>
<evidence type="ECO:0000259" key="8">
    <source>
        <dbReference type="PROSITE" id="PS51330"/>
    </source>
</evidence>
<accession>A0A517M5W6</accession>
<evidence type="ECO:0000313" key="9">
    <source>
        <dbReference type="EMBL" id="QDS90269.1"/>
    </source>
</evidence>
<organism evidence="9 10">
    <name type="scientific">Rosistilla ulvae</name>
    <dbReference type="NCBI Taxonomy" id="1930277"/>
    <lineage>
        <taxon>Bacteria</taxon>
        <taxon>Pseudomonadati</taxon>
        <taxon>Planctomycetota</taxon>
        <taxon>Planctomycetia</taxon>
        <taxon>Pirellulales</taxon>
        <taxon>Pirellulaceae</taxon>
        <taxon>Rosistilla</taxon>
    </lineage>
</organism>
<dbReference type="PRINTS" id="PR00070">
    <property type="entry name" value="DHFR"/>
</dbReference>
<dbReference type="AlphaFoldDB" id="A0A517M5W6"/>
<dbReference type="CDD" id="cd00209">
    <property type="entry name" value="DHFR"/>
    <property type="match status" value="1"/>
</dbReference>
<evidence type="ECO:0000256" key="6">
    <source>
        <dbReference type="ARBA" id="ARBA00023002"/>
    </source>
</evidence>
<evidence type="ECO:0000256" key="5">
    <source>
        <dbReference type="ARBA" id="ARBA00022857"/>
    </source>
</evidence>
<name>A0A517M5W6_9BACT</name>
<dbReference type="GO" id="GO:0005829">
    <property type="term" value="C:cytosol"/>
    <property type="evidence" value="ECO:0007669"/>
    <property type="project" value="TreeGrafter"/>
</dbReference>
<dbReference type="KEGG" id="ruv:EC9_44760"/>
<keyword evidence="5" id="KW-0521">NADP</keyword>
<evidence type="ECO:0000256" key="2">
    <source>
        <dbReference type="ARBA" id="ARBA00009539"/>
    </source>
</evidence>
<evidence type="ECO:0000256" key="1">
    <source>
        <dbReference type="ARBA" id="ARBA00004903"/>
    </source>
</evidence>
<dbReference type="GO" id="GO:0046452">
    <property type="term" value="P:dihydrofolate metabolic process"/>
    <property type="evidence" value="ECO:0007669"/>
    <property type="project" value="TreeGrafter"/>
</dbReference>
<dbReference type="SUPFAM" id="SSF53597">
    <property type="entry name" value="Dihydrofolate reductase-like"/>
    <property type="match status" value="1"/>
</dbReference>
<dbReference type="GO" id="GO:0046655">
    <property type="term" value="P:folic acid metabolic process"/>
    <property type="evidence" value="ECO:0007669"/>
    <property type="project" value="TreeGrafter"/>
</dbReference>
<dbReference type="InterPro" id="IPR024072">
    <property type="entry name" value="DHFR-like_dom_sf"/>
</dbReference>
<proteinExistence type="inferred from homology"/>
<gene>
    <name evidence="9" type="primary">dhfrIII</name>
    <name evidence="9" type="ORF">EC9_44760</name>
</gene>
<comment type="function">
    <text evidence="7">Key enzyme in folate metabolism. Catalyzes an essential reaction for de novo glycine and purine synthesis, and for DNA precursor synthesis.</text>
</comment>
<dbReference type="PROSITE" id="PS51330">
    <property type="entry name" value="DHFR_2"/>
    <property type="match status" value="1"/>
</dbReference>
<dbReference type="Pfam" id="PF00186">
    <property type="entry name" value="DHFR_1"/>
    <property type="match status" value="1"/>
</dbReference>
<evidence type="ECO:0000256" key="3">
    <source>
        <dbReference type="ARBA" id="ARBA00012856"/>
    </source>
</evidence>
<dbReference type="GO" id="GO:0006730">
    <property type="term" value="P:one-carbon metabolic process"/>
    <property type="evidence" value="ECO:0007669"/>
    <property type="project" value="UniProtKB-KW"/>
</dbReference>
<evidence type="ECO:0000256" key="4">
    <source>
        <dbReference type="ARBA" id="ARBA00022563"/>
    </source>
</evidence>
<dbReference type="PANTHER" id="PTHR48069">
    <property type="entry name" value="DIHYDROFOLATE REDUCTASE"/>
    <property type="match status" value="1"/>
</dbReference>
<dbReference type="EMBL" id="CP036261">
    <property type="protein sequence ID" value="QDS90269.1"/>
    <property type="molecule type" value="Genomic_DNA"/>
</dbReference>
<evidence type="ECO:0000313" key="10">
    <source>
        <dbReference type="Proteomes" id="UP000319557"/>
    </source>
</evidence>
<keyword evidence="10" id="KW-1185">Reference proteome</keyword>
<dbReference type="InterPro" id="IPR012259">
    <property type="entry name" value="DHFR"/>
</dbReference>
<dbReference type="GO" id="GO:0046654">
    <property type="term" value="P:tetrahydrofolate biosynthetic process"/>
    <property type="evidence" value="ECO:0007669"/>
    <property type="project" value="UniProtKB-UniPathway"/>
</dbReference>
<dbReference type="Gene3D" id="3.40.430.10">
    <property type="entry name" value="Dihydrofolate Reductase, subunit A"/>
    <property type="match status" value="1"/>
</dbReference>
<feature type="domain" description="DHFR" evidence="8">
    <location>
        <begin position="1"/>
        <end position="138"/>
    </location>
</feature>
<comment type="similarity">
    <text evidence="2">Belongs to the dihydrofolate reductase family.</text>
</comment>
<keyword evidence="4" id="KW-0554">One-carbon metabolism</keyword>
<keyword evidence="6 9" id="KW-0560">Oxidoreductase</keyword>
<sequence>MPWQLSHDLRRFKRLTMGSILIMGRKTFDSIGRPLPGRTTFVLTRDQSWSHPGVEAFTDPDAMLAAAGDRSAYVVGGAQIYTAMMPACDHLYLTRVWSQVVGDTNIEIDLHDWRCRFVERIPAGSRDSIPSEFSVWDRA</sequence>